<reference evidence="2" key="2">
    <citation type="journal article" date="2021" name="Microbiol. Resour. Announc.">
        <title>Complete Genome Sequence of Polycladomyces abyssicola JIR-001T, Isolated from Hemipelagic Sediment in Deep Seawater.</title>
        <authorList>
            <person name="Tsubouchi T."/>
            <person name="Kaneko Y."/>
        </authorList>
    </citation>
    <scope>NUCLEOTIDE SEQUENCE</scope>
    <source>
        <strain evidence="2">JIR-001</strain>
    </source>
</reference>
<dbReference type="RefSeq" id="WP_212773094.1">
    <property type="nucleotide sequence ID" value="NZ_AP024601.1"/>
</dbReference>
<dbReference type="InterPro" id="IPR039975">
    <property type="entry name" value="IFT52"/>
</dbReference>
<feature type="region of interest" description="Disordered" evidence="1">
    <location>
        <begin position="365"/>
        <end position="385"/>
    </location>
</feature>
<evidence type="ECO:0008006" key="4">
    <source>
        <dbReference type="Google" id="ProtNLM"/>
    </source>
</evidence>
<keyword evidence="3" id="KW-1185">Reference proteome</keyword>
<dbReference type="KEGG" id="pabs:JIR001_25790"/>
<dbReference type="PANTHER" id="PTHR12969:SF7">
    <property type="entry name" value="INTRAFLAGELLAR TRANSPORT PROTEIN 52 HOMOLOG"/>
    <property type="match status" value="1"/>
</dbReference>
<feature type="region of interest" description="Disordered" evidence="1">
    <location>
        <begin position="293"/>
        <end position="320"/>
    </location>
</feature>
<dbReference type="PROSITE" id="PS51257">
    <property type="entry name" value="PROKAR_LIPOPROTEIN"/>
    <property type="match status" value="1"/>
</dbReference>
<dbReference type="PANTHER" id="PTHR12969">
    <property type="entry name" value="NGD5/OSM-6/IFT52"/>
    <property type="match status" value="1"/>
</dbReference>
<gene>
    <name evidence="2" type="ORF">JIR001_25790</name>
</gene>
<organism evidence="2 3">
    <name type="scientific">Polycladomyces abyssicola</name>
    <dbReference type="NCBI Taxonomy" id="1125966"/>
    <lineage>
        <taxon>Bacteria</taxon>
        <taxon>Bacillati</taxon>
        <taxon>Bacillota</taxon>
        <taxon>Bacilli</taxon>
        <taxon>Bacillales</taxon>
        <taxon>Thermoactinomycetaceae</taxon>
        <taxon>Polycladomyces</taxon>
    </lineage>
</organism>
<feature type="compositionally biased region" description="Basic and acidic residues" evidence="1">
    <location>
        <begin position="302"/>
        <end position="320"/>
    </location>
</feature>
<dbReference type="InterPro" id="IPR029062">
    <property type="entry name" value="Class_I_gatase-like"/>
</dbReference>
<evidence type="ECO:0000256" key="1">
    <source>
        <dbReference type="SAM" id="MobiDB-lite"/>
    </source>
</evidence>
<dbReference type="EMBL" id="AP024601">
    <property type="protein sequence ID" value="BCU82796.1"/>
    <property type="molecule type" value="Genomic_DNA"/>
</dbReference>
<dbReference type="SUPFAM" id="SSF52317">
    <property type="entry name" value="Class I glutamine amidotransferase-like"/>
    <property type="match status" value="1"/>
</dbReference>
<reference evidence="2" key="1">
    <citation type="journal article" date="2013" name="Int. J. Syst. Evol. Microbiol.">
        <title>Polycladomyces abyssicola gen. nov., sp. nov., a thermophilic filamentous bacterium isolated from hemipelagic sediment.</title>
        <authorList>
            <person name="Tsubouchi T."/>
            <person name="Shimane Y."/>
            <person name="Mori K."/>
            <person name="Usui K."/>
            <person name="Hiraki T."/>
            <person name="Tame A."/>
            <person name="Uematsu K."/>
            <person name="Maruyama T."/>
            <person name="Hatada Y."/>
        </authorList>
    </citation>
    <scope>NUCLEOTIDE SEQUENCE</scope>
    <source>
        <strain evidence="2">JIR-001</strain>
    </source>
</reference>
<dbReference type="Proteomes" id="UP000677436">
    <property type="component" value="Chromosome"/>
</dbReference>
<proteinExistence type="predicted"/>
<accession>A0A8D5UFW6</accession>
<dbReference type="Gene3D" id="3.40.50.880">
    <property type="match status" value="1"/>
</dbReference>
<protein>
    <recommendedName>
        <fullName evidence="4">DNA-binding protein</fullName>
    </recommendedName>
</protein>
<name>A0A8D5UFW6_9BACL</name>
<sequence>MLKSKMAKVLVSTMVLLGLFVPWILMATGCSSHQPKVKPKDEAPVIVPDKPNGKKVLFDNTHEQTAGSADWVIDGGFSDFAQALADEGYEVKELRKKDPLTYDDLRPYDVFVIGEANNPYKQSEQTALWQYVQNGGSILFISDHYNADRNKNRWDPSEAFNGYRRGAWNSPTKGMSPEEAKSPPMQNVISTDWLAQHFGVRFRYNAIGDVTANQIVPPDQSFGITKDVQTFAMHAGSTVAILDPQKAKGIVYLPRTNAKWPHAVDQGVYNGGGIPEGPMVAVAKAGKGKAAFIGDSSPVEDDTPKYRNEETGAPKKTHDGFHEQDDAVLLVNLVNWLAKKENYTRLSEVPGLKLDQPTRLYEWEQPAKSTEPEKEPWEPPANGYKWWDPSTFKPGSYGATDSGEPSPPSGDVRYIAEHPNPIPAGKTVTIRVMADGLQPGTTANGYRLGLYLEGGKQVAKFRNADGSWPSTYGYSAPFQLKSDSKGHAEITLTAQIDPGSKGTAYIRLKQDRDIRWTNKLEIR</sequence>
<dbReference type="AlphaFoldDB" id="A0A8D5UFW6"/>
<evidence type="ECO:0000313" key="2">
    <source>
        <dbReference type="EMBL" id="BCU82796.1"/>
    </source>
</evidence>
<evidence type="ECO:0000313" key="3">
    <source>
        <dbReference type="Proteomes" id="UP000677436"/>
    </source>
</evidence>